<evidence type="ECO:0000256" key="13">
    <source>
        <dbReference type="SAM" id="MobiDB-lite"/>
    </source>
</evidence>
<dbReference type="Gene3D" id="2.40.170.20">
    <property type="entry name" value="TonB-dependent receptor, beta-barrel domain"/>
    <property type="match status" value="1"/>
</dbReference>
<evidence type="ECO:0000256" key="14">
    <source>
        <dbReference type="SAM" id="SignalP"/>
    </source>
</evidence>
<feature type="domain" description="TonB-dependent receptor-like beta-barrel" evidence="15">
    <location>
        <begin position="271"/>
        <end position="761"/>
    </location>
</feature>
<dbReference type="GO" id="GO:0006826">
    <property type="term" value="P:iron ion transport"/>
    <property type="evidence" value="ECO:0007669"/>
    <property type="project" value="UniProtKB-KW"/>
</dbReference>
<evidence type="ECO:0000256" key="6">
    <source>
        <dbReference type="ARBA" id="ARBA00023004"/>
    </source>
</evidence>
<gene>
    <name evidence="17" type="ORF">CLG96_07975</name>
</gene>
<dbReference type="PANTHER" id="PTHR32552:SF81">
    <property type="entry name" value="TONB-DEPENDENT OUTER MEMBRANE RECEPTOR"/>
    <property type="match status" value="1"/>
</dbReference>
<evidence type="ECO:0000256" key="5">
    <source>
        <dbReference type="ARBA" id="ARBA00022692"/>
    </source>
</evidence>
<evidence type="ECO:0000256" key="4">
    <source>
        <dbReference type="ARBA" id="ARBA00022496"/>
    </source>
</evidence>
<keyword evidence="10 11" id="KW-0998">Cell outer membrane</keyword>
<keyword evidence="18" id="KW-1185">Reference proteome</keyword>
<keyword evidence="4" id="KW-0410">Iron transport</keyword>
<keyword evidence="5 11" id="KW-0812">Transmembrane</keyword>
<evidence type="ECO:0000256" key="8">
    <source>
        <dbReference type="ARBA" id="ARBA00023077"/>
    </source>
</evidence>
<evidence type="ECO:0000256" key="9">
    <source>
        <dbReference type="ARBA" id="ARBA00023136"/>
    </source>
</evidence>
<evidence type="ECO:0000256" key="10">
    <source>
        <dbReference type="ARBA" id="ARBA00023237"/>
    </source>
</evidence>
<keyword evidence="9 11" id="KW-0472">Membrane</keyword>
<feature type="domain" description="TonB-dependent receptor plug" evidence="16">
    <location>
        <begin position="69"/>
        <end position="177"/>
    </location>
</feature>
<evidence type="ECO:0000256" key="1">
    <source>
        <dbReference type="ARBA" id="ARBA00004571"/>
    </source>
</evidence>
<protein>
    <submittedName>
        <fullName evidence="17">TonB-dependent receptor</fullName>
    </submittedName>
</protein>
<comment type="caution">
    <text evidence="17">The sequence shown here is derived from an EMBL/GenBank/DDBJ whole genome shotgun (WGS) entry which is preliminary data.</text>
</comment>
<keyword evidence="14" id="KW-0732">Signal</keyword>
<sequence>MFRIIRATPLSLAAGISLLAFAAGSAQAQSVLAGASAVDAAAANSAGSAPTEDGLSDVVVTAERRDINLQQAPLTVSAITADQLEAANITDITGLNGSVPGLVVARSGGGERIISIRGIGSETPENTNTQPGVSYHIDGVYIFNSIAASAAFIDVAQVEVLRGPQGTMFGQGSTGGTINVVTNQPRLGSYTGSASLGLGNYDYFEGDAALNVPIGQTFAVRGAIQHLKHDGYASATGVEGTTDYELDDADETGWRLASIWAPTDKFSITLNTIQYDSDTHGPAQKNILDPNPDPRELTQDYPGRSVVDTELYSAVVKWETPWATFKSISSYQDLHSEQAWDADGLTADLFYALTYSPLTFGGDRYDHVALWQSDTKSYTQEFNVSSSNGPLQWILGGVYLHSKNSQYIVEYRANDDNIVSPPLPLDTPWNDPLVDTVAYAELSSITREAWAAYFQGSYDLTDQLSITAGLRYNHDQYSGKSASNGSATSGNYLNPEPTPGLTTKEVTGKLALDYQFTPSNMVYVSYTRGFKPGGINSSASNGGSFTITPTYKPETVDSFEIGSKNRFLNNTLQLNASAFLYNYHDMQFLEEDPILYGEGTSNAPGARIYGLELEGSWLVTDNWRLEGSVSLLEGEFNEDYYALDPAKASAAQIAAGYPGYLFWTNFFPAVLARDAARANINGNSVPKLPDVQGSASLTYTNQVGPGQLTARAQYLYRGEYQYRLFNESAYDTTPSYSQVNLFLRYEPEDTNLNVTFRVTNLFDKDGVNSRFSDPYGSAQTMETYIPPRQFIASIGYRF</sequence>
<keyword evidence="7" id="KW-0406">Ion transport</keyword>
<dbReference type="Proteomes" id="UP000244162">
    <property type="component" value="Unassembled WGS sequence"/>
</dbReference>
<evidence type="ECO:0000256" key="12">
    <source>
        <dbReference type="RuleBase" id="RU003357"/>
    </source>
</evidence>
<dbReference type="EMBL" id="NWBU01000006">
    <property type="protein sequence ID" value="PTQ11846.1"/>
    <property type="molecule type" value="Genomic_DNA"/>
</dbReference>
<evidence type="ECO:0000256" key="3">
    <source>
        <dbReference type="ARBA" id="ARBA00022452"/>
    </source>
</evidence>
<evidence type="ECO:0000313" key="17">
    <source>
        <dbReference type="EMBL" id="PTQ11846.1"/>
    </source>
</evidence>
<organism evidence="17 18">
    <name type="scientific">Sphingomonas oleivorans</name>
    <dbReference type="NCBI Taxonomy" id="1735121"/>
    <lineage>
        <taxon>Bacteria</taxon>
        <taxon>Pseudomonadati</taxon>
        <taxon>Pseudomonadota</taxon>
        <taxon>Alphaproteobacteria</taxon>
        <taxon>Sphingomonadales</taxon>
        <taxon>Sphingomonadaceae</taxon>
        <taxon>Sphingomonas</taxon>
    </lineage>
</organism>
<dbReference type="InterPro" id="IPR012910">
    <property type="entry name" value="Plug_dom"/>
</dbReference>
<dbReference type="InterPro" id="IPR000531">
    <property type="entry name" value="Beta-barrel_TonB"/>
</dbReference>
<keyword evidence="2 11" id="KW-0813">Transport</keyword>
<accession>A0A2T5FZ12</accession>
<dbReference type="PROSITE" id="PS52016">
    <property type="entry name" value="TONB_DEPENDENT_REC_3"/>
    <property type="match status" value="1"/>
</dbReference>
<keyword evidence="6" id="KW-0408">Iron</keyword>
<keyword evidence="3 11" id="KW-1134">Transmembrane beta strand</keyword>
<dbReference type="GO" id="GO:0009279">
    <property type="term" value="C:cell outer membrane"/>
    <property type="evidence" value="ECO:0007669"/>
    <property type="project" value="UniProtKB-SubCell"/>
</dbReference>
<dbReference type="PANTHER" id="PTHR32552">
    <property type="entry name" value="FERRICHROME IRON RECEPTOR-RELATED"/>
    <property type="match status" value="1"/>
</dbReference>
<keyword evidence="8 12" id="KW-0798">TonB box</keyword>
<evidence type="ECO:0000259" key="15">
    <source>
        <dbReference type="Pfam" id="PF00593"/>
    </source>
</evidence>
<feature type="compositionally biased region" description="Polar residues" evidence="13">
    <location>
        <begin position="479"/>
        <end position="492"/>
    </location>
</feature>
<name>A0A2T5FZ12_9SPHN</name>
<evidence type="ECO:0000313" key="18">
    <source>
        <dbReference type="Proteomes" id="UP000244162"/>
    </source>
</evidence>
<dbReference type="SUPFAM" id="SSF56935">
    <property type="entry name" value="Porins"/>
    <property type="match status" value="1"/>
</dbReference>
<evidence type="ECO:0000256" key="2">
    <source>
        <dbReference type="ARBA" id="ARBA00022448"/>
    </source>
</evidence>
<dbReference type="Pfam" id="PF07715">
    <property type="entry name" value="Plug"/>
    <property type="match status" value="1"/>
</dbReference>
<dbReference type="InterPro" id="IPR036942">
    <property type="entry name" value="Beta-barrel_TonB_sf"/>
</dbReference>
<dbReference type="AlphaFoldDB" id="A0A2T5FZ12"/>
<dbReference type="RefSeq" id="WP_107967359.1">
    <property type="nucleotide sequence ID" value="NZ_NWBU01000006.1"/>
</dbReference>
<feature type="chain" id="PRO_5015698036" evidence="14">
    <location>
        <begin position="23"/>
        <end position="798"/>
    </location>
</feature>
<evidence type="ECO:0000256" key="7">
    <source>
        <dbReference type="ARBA" id="ARBA00023065"/>
    </source>
</evidence>
<comment type="subcellular location">
    <subcellularLocation>
        <location evidence="1 11">Cell outer membrane</location>
        <topology evidence="1 11">Multi-pass membrane protein</topology>
    </subcellularLocation>
</comment>
<feature type="signal peptide" evidence="14">
    <location>
        <begin position="1"/>
        <end position="22"/>
    </location>
</feature>
<dbReference type="OrthoDB" id="9760333at2"/>
<keyword evidence="17" id="KW-0675">Receptor</keyword>
<comment type="similarity">
    <text evidence="11 12">Belongs to the TonB-dependent receptor family.</text>
</comment>
<evidence type="ECO:0000256" key="11">
    <source>
        <dbReference type="PROSITE-ProRule" id="PRU01360"/>
    </source>
</evidence>
<reference evidence="17 18" key="1">
    <citation type="submission" date="2017-09" db="EMBL/GenBank/DDBJ databases">
        <title>Sphingomonas panjinensis sp.nov., isolated from oil-contaminated soil.</title>
        <authorList>
            <person name="Wang L."/>
            <person name="Chen L."/>
        </authorList>
    </citation>
    <scope>NUCLEOTIDE SEQUENCE [LARGE SCALE GENOMIC DNA]</scope>
    <source>
        <strain evidence="17 18">FW-11</strain>
    </source>
</reference>
<dbReference type="InterPro" id="IPR039426">
    <property type="entry name" value="TonB-dep_rcpt-like"/>
</dbReference>
<feature type="region of interest" description="Disordered" evidence="13">
    <location>
        <begin position="479"/>
        <end position="500"/>
    </location>
</feature>
<proteinExistence type="inferred from homology"/>
<dbReference type="Pfam" id="PF00593">
    <property type="entry name" value="TonB_dep_Rec_b-barrel"/>
    <property type="match status" value="1"/>
</dbReference>
<evidence type="ECO:0000259" key="16">
    <source>
        <dbReference type="Pfam" id="PF07715"/>
    </source>
</evidence>
<dbReference type="CDD" id="cd01347">
    <property type="entry name" value="ligand_gated_channel"/>
    <property type="match status" value="1"/>
</dbReference>